<evidence type="ECO:0000313" key="4">
    <source>
        <dbReference type="Proteomes" id="UP001151516"/>
    </source>
</evidence>
<dbReference type="PANTHER" id="PTHR12436:SF4">
    <property type="entry name" value="LEUKOCYTE RECEPTOR CLUSTER MEMBER 8"/>
    <property type="match status" value="1"/>
</dbReference>
<gene>
    <name evidence="3" type="ORF">IWW39_002263</name>
</gene>
<dbReference type="Gene3D" id="1.25.40.990">
    <property type="match status" value="1"/>
</dbReference>
<dbReference type="InterPro" id="IPR005062">
    <property type="entry name" value="SAC3/GANP/THP3_conserved"/>
</dbReference>
<dbReference type="AlphaFoldDB" id="A0A9W8L5E2"/>
<comment type="caution">
    <text evidence="3">The sequence shown here is derived from an EMBL/GenBank/DDBJ whole genome shotgun (WGS) entry which is preliminary data.</text>
</comment>
<name>A0A9W8L5E2_9FUNG</name>
<feature type="region of interest" description="Disordered" evidence="1">
    <location>
        <begin position="34"/>
        <end position="70"/>
    </location>
</feature>
<dbReference type="PROSITE" id="PS50250">
    <property type="entry name" value="PCI"/>
    <property type="match status" value="1"/>
</dbReference>
<feature type="compositionally biased region" description="Low complexity" evidence="1">
    <location>
        <begin position="38"/>
        <end position="47"/>
    </location>
</feature>
<feature type="domain" description="PCI" evidence="2">
    <location>
        <begin position="438"/>
        <end position="606"/>
    </location>
</feature>
<proteinExistence type="predicted"/>
<dbReference type="PANTHER" id="PTHR12436">
    <property type="entry name" value="80 KDA MCM3-ASSOCIATED PROTEIN"/>
    <property type="match status" value="1"/>
</dbReference>
<evidence type="ECO:0000259" key="2">
    <source>
        <dbReference type="PROSITE" id="PS50250"/>
    </source>
</evidence>
<dbReference type="GO" id="GO:0005634">
    <property type="term" value="C:nucleus"/>
    <property type="evidence" value="ECO:0007669"/>
    <property type="project" value="TreeGrafter"/>
</dbReference>
<protein>
    <recommendedName>
        <fullName evidence="2">PCI domain-containing protein</fullName>
    </recommendedName>
</protein>
<dbReference type="EMBL" id="JANBTX010000048">
    <property type="protein sequence ID" value="KAJ2688370.1"/>
    <property type="molecule type" value="Genomic_DNA"/>
</dbReference>
<dbReference type="Proteomes" id="UP001151516">
    <property type="component" value="Unassembled WGS sequence"/>
</dbReference>
<dbReference type="InterPro" id="IPR000717">
    <property type="entry name" value="PCI_dom"/>
</dbReference>
<dbReference type="InterPro" id="IPR045107">
    <property type="entry name" value="SAC3/GANP/THP3"/>
</dbReference>
<organism evidence="3 4">
    <name type="scientific">Coemansia spiralis</name>
    <dbReference type="NCBI Taxonomy" id="417178"/>
    <lineage>
        <taxon>Eukaryota</taxon>
        <taxon>Fungi</taxon>
        <taxon>Fungi incertae sedis</taxon>
        <taxon>Zoopagomycota</taxon>
        <taxon>Kickxellomycotina</taxon>
        <taxon>Kickxellomycetes</taxon>
        <taxon>Kickxellales</taxon>
        <taxon>Kickxellaceae</taxon>
        <taxon>Coemansia</taxon>
    </lineage>
</organism>
<sequence length="617" mass="69037">MTDWWNQGQQASHESSDKDWAQYYQSLETYHSHQLPLQQQQQQQQQQATYGGYQPAGYSAPAPWHNEPYAPLQQTSYDARDFIHPNSGSSSTSSLSAHVKVTEPVASGFNDGANHSPNGQYPDYGILSRVRRSPSVTRGVTKSVAGMSIQDRSGGLADMEWRNSRASQAPLYSTVKLSKIAKKKAVAYGSMPPAKAANLAKMVTGEPWSLGSVVEESEWPPSLKRFVERSFACCPPNNRSRLETQLKQIISSAKANKKLMNFDWDTRALPKACNPVVARPGKGVVPTKRASVSAAFDTSTDDFASEERKERRLQRFQREDEEAKQAAHASSMATMAPVPHTGDVLNWDADTIVGTCTKLEKGYLRLTSAPDPAVVRPLPILRQTLDLLKRKWVENSNYTYICDQLKSLRQDLTVQRITNAFTVEVYEQHARIALETNDLGEYNQCQTQLKQLYALGLPGHSMEFLAYRILYFLYTRNKSDINTALAAMAPTDKQDPAVRHALGVRHALATGNYFRYFQLYASAPNMGGYLMDNFADRERCSALQKMCKAYRPRLSLDFITQSLAFDTTEECAKFLASLNIPVLVDGQQPAVYMKAALPYAVAAMQKYEKVDIKGQIY</sequence>
<reference evidence="3" key="1">
    <citation type="submission" date="2022-07" db="EMBL/GenBank/DDBJ databases">
        <title>Phylogenomic reconstructions and comparative analyses of Kickxellomycotina fungi.</title>
        <authorList>
            <person name="Reynolds N.K."/>
            <person name="Stajich J.E."/>
            <person name="Barry K."/>
            <person name="Grigoriev I.V."/>
            <person name="Crous P."/>
            <person name="Smith M.E."/>
        </authorList>
    </citation>
    <scope>NUCLEOTIDE SEQUENCE</scope>
    <source>
        <strain evidence="3">CBS 109367</strain>
    </source>
</reference>
<accession>A0A9W8L5E2</accession>
<keyword evidence="4" id="KW-1185">Reference proteome</keyword>
<evidence type="ECO:0000313" key="3">
    <source>
        <dbReference type="EMBL" id="KAJ2688370.1"/>
    </source>
</evidence>
<dbReference type="OrthoDB" id="199574at2759"/>
<dbReference type="Pfam" id="PF03399">
    <property type="entry name" value="SAC3_GANP"/>
    <property type="match status" value="1"/>
</dbReference>
<evidence type="ECO:0000256" key="1">
    <source>
        <dbReference type="SAM" id="MobiDB-lite"/>
    </source>
</evidence>